<dbReference type="OrthoDB" id="9783139at2"/>
<dbReference type="NCBIfam" id="NF003033">
    <property type="entry name" value="PRK03911.1"/>
    <property type="match status" value="1"/>
</dbReference>
<dbReference type="AlphaFoldDB" id="A0A2G4R9S7"/>
<keyword evidence="3" id="KW-0346">Stress response</keyword>
<evidence type="ECO:0000313" key="7">
    <source>
        <dbReference type="Proteomes" id="UP000237472"/>
    </source>
</evidence>
<dbReference type="GO" id="GO:0045892">
    <property type="term" value="P:negative regulation of DNA-templated transcription"/>
    <property type="evidence" value="ECO:0007669"/>
    <property type="project" value="TreeGrafter"/>
</dbReference>
<evidence type="ECO:0000256" key="2">
    <source>
        <dbReference type="ARBA" id="ARBA00023015"/>
    </source>
</evidence>
<reference evidence="5 8" key="4">
    <citation type="journal article" date="2021" name="Syst. Appl. Microbiol.">
        <title>nCampylobacter vulpis sp. nov. isolated from wild red foxes.</title>
        <authorList>
            <person name="Parisi A."/>
            <person name="Chiara M."/>
            <person name="Caffara M."/>
            <person name="Mion D."/>
            <person name="Miller W.G."/>
            <person name="Caruso M."/>
            <person name="Manzari C."/>
            <person name="Florio D."/>
            <person name="Capozzi L."/>
            <person name="D'Erchia A.M."/>
            <person name="Manzulli V."/>
            <person name="Zanoni R.G."/>
        </authorList>
    </citation>
    <scope>NUCLEOTIDE SEQUENCE [LARGE SCALE GENOMIC DNA]</scope>
    <source>
        <strain evidence="5 8">52/13</strain>
    </source>
</reference>
<evidence type="ECO:0000256" key="3">
    <source>
        <dbReference type="ARBA" id="ARBA00023016"/>
    </source>
</evidence>
<dbReference type="InterPro" id="IPR002571">
    <property type="entry name" value="HrcA"/>
</dbReference>
<protein>
    <submittedName>
        <fullName evidence="6">HrcA family transcriptional regulator</fullName>
    </submittedName>
</protein>
<reference evidence="7" key="2">
    <citation type="submission" date="2015-06" db="EMBL/GenBank/DDBJ databases">
        <authorList>
            <person name="Parisi A."/>
            <person name="Chiara M."/>
            <person name="Florio D."/>
            <person name="Miccolupo A."/>
            <person name="Manzari C."/>
            <person name="Mion D."/>
            <person name="Caruso M."/>
            <person name="D'erchia A.M."/>
            <person name="Zanoni R."/>
        </authorList>
    </citation>
    <scope>NUCLEOTIDE SEQUENCE [LARGE SCALE GENOMIC DNA]</scope>
    <source>
        <strain evidence="7">73/13</strain>
    </source>
</reference>
<dbReference type="SUPFAM" id="SSF46785">
    <property type="entry name" value="Winged helix' DNA-binding domain"/>
    <property type="match status" value="1"/>
</dbReference>
<dbReference type="GO" id="GO:0003677">
    <property type="term" value="F:DNA binding"/>
    <property type="evidence" value="ECO:0007669"/>
    <property type="project" value="InterPro"/>
</dbReference>
<reference evidence="6" key="1">
    <citation type="submission" date="2015-06" db="EMBL/GenBank/DDBJ databases">
        <authorList>
            <person name="Hoefler B.C."/>
            <person name="Straight P.D."/>
        </authorList>
    </citation>
    <scope>NUCLEOTIDE SEQUENCE [LARGE SCALE GENOMIC DNA]</scope>
    <source>
        <strain evidence="6">73/13</strain>
    </source>
</reference>
<evidence type="ECO:0000313" key="8">
    <source>
        <dbReference type="Proteomes" id="UP000811399"/>
    </source>
</evidence>
<evidence type="ECO:0000313" key="6">
    <source>
        <dbReference type="EMBL" id="PHY92535.1"/>
    </source>
</evidence>
<reference evidence="5" key="3">
    <citation type="submission" date="2019-07" db="EMBL/GenBank/DDBJ databases">
        <authorList>
            <person name="Miller W.G."/>
        </authorList>
    </citation>
    <scope>NUCLEOTIDE SEQUENCE</scope>
    <source>
        <strain evidence="5">52/13</strain>
    </source>
</reference>
<dbReference type="PANTHER" id="PTHR34824:SF1">
    <property type="entry name" value="HEAT-INDUCIBLE TRANSCRIPTION REPRESSOR HRCA"/>
    <property type="match status" value="1"/>
</dbReference>
<accession>A0A2G4R9S7</accession>
<evidence type="ECO:0000256" key="1">
    <source>
        <dbReference type="ARBA" id="ARBA00022491"/>
    </source>
</evidence>
<dbReference type="RefSeq" id="WP_099460812.1">
    <property type="nucleotide sequence ID" value="NZ_CP041617.1"/>
</dbReference>
<keyword evidence="4" id="KW-0804">Transcription</keyword>
<keyword evidence="2" id="KW-0805">Transcription regulation</keyword>
<dbReference type="Proteomes" id="UP000237472">
    <property type="component" value="Unassembled WGS sequence"/>
</dbReference>
<dbReference type="EMBL" id="VJYU01000005">
    <property type="protein sequence ID" value="MBS4240643.1"/>
    <property type="molecule type" value="Genomic_DNA"/>
</dbReference>
<keyword evidence="8" id="KW-1185">Reference proteome</keyword>
<evidence type="ECO:0000313" key="5">
    <source>
        <dbReference type="EMBL" id="MBS4240643.1"/>
    </source>
</evidence>
<organism evidence="6 7">
    <name type="scientific">Campylobacter vulpis</name>
    <dbReference type="NCBI Taxonomy" id="1655500"/>
    <lineage>
        <taxon>Bacteria</taxon>
        <taxon>Pseudomonadati</taxon>
        <taxon>Campylobacterota</taxon>
        <taxon>Epsilonproteobacteria</taxon>
        <taxon>Campylobacterales</taxon>
        <taxon>Campylobacteraceae</taxon>
        <taxon>Campylobacter</taxon>
    </lineage>
</organism>
<proteinExistence type="predicted"/>
<dbReference type="PANTHER" id="PTHR34824">
    <property type="entry name" value="HEAT-INDUCIBLE TRANSCRIPTION REPRESSOR HRCA"/>
    <property type="match status" value="1"/>
</dbReference>
<dbReference type="InterPro" id="IPR036388">
    <property type="entry name" value="WH-like_DNA-bd_sf"/>
</dbReference>
<keyword evidence="1" id="KW-0678">Repressor</keyword>
<comment type="caution">
    <text evidence="6">The sequence shown here is derived from an EMBL/GenBank/DDBJ whole genome shotgun (WGS) entry which is preliminary data.</text>
</comment>
<name>A0A2G4R9S7_9BACT</name>
<dbReference type="GeneID" id="77266906"/>
<dbReference type="Gene3D" id="1.10.10.10">
    <property type="entry name" value="Winged helix-like DNA-binding domain superfamily/Winged helix DNA-binding domain"/>
    <property type="match status" value="1"/>
</dbReference>
<gene>
    <name evidence="6" type="ORF">AA994_00035</name>
    <name evidence="5" type="ORF">CVU5213_02680</name>
</gene>
<dbReference type="InterPro" id="IPR036390">
    <property type="entry name" value="WH_DNA-bd_sf"/>
</dbReference>
<evidence type="ECO:0000256" key="4">
    <source>
        <dbReference type="ARBA" id="ARBA00023163"/>
    </source>
</evidence>
<sequence length="261" mass="30499">MKSRDKRELILESIIEAYLLDNTPIGSNELNSNLCIPASTIRVYLKRLSDEGLITQIHISSGRIPAVKTMQTYWQNELNMREELQIKNVDFLRTLSEEFEIYCLAYEGRELILKEILSLNNRFIILDFGANELALKYQNESYKFLKSLVGLNIFDIENIAIKVHFYELIEKISTLKKSLTCYRANEKKAYQIYQNDAFVKLLDCEIHKYFKENLQFQPLFNEGYMGLKIDADFLGKQVNLIFAGSVYTNYKKILKQIKEVA</sequence>
<dbReference type="Proteomes" id="UP000811399">
    <property type="component" value="Unassembled WGS sequence"/>
</dbReference>
<dbReference type="EMBL" id="LDWY01000001">
    <property type="protein sequence ID" value="PHY92535.1"/>
    <property type="molecule type" value="Genomic_DNA"/>
</dbReference>